<keyword evidence="5" id="KW-1185">Reference proteome</keyword>
<accession>A0A9P4NJN3</accession>
<dbReference type="PANTHER" id="PTHR13070:SF0">
    <property type="entry name" value="TRNA-SPLICING ENDONUCLEASE SUBUNIT SEN34"/>
    <property type="match status" value="1"/>
</dbReference>
<evidence type="ECO:0000256" key="1">
    <source>
        <dbReference type="ARBA" id="ARBA00023239"/>
    </source>
</evidence>
<gene>
    <name evidence="4" type="ORF">EJ08DRAFT_700801</name>
</gene>
<dbReference type="EMBL" id="MU007076">
    <property type="protein sequence ID" value="KAF2424205.1"/>
    <property type="molecule type" value="Genomic_DNA"/>
</dbReference>
<feature type="region of interest" description="Disordered" evidence="2">
    <location>
        <begin position="203"/>
        <end position="245"/>
    </location>
</feature>
<feature type="domain" description="TSEN34 N-terminal" evidence="3">
    <location>
        <begin position="259"/>
        <end position="314"/>
    </location>
</feature>
<dbReference type="OrthoDB" id="48041at2759"/>
<protein>
    <recommendedName>
        <fullName evidence="3">TSEN34 N-terminal domain-containing protein</fullName>
    </recommendedName>
</protein>
<dbReference type="AlphaFoldDB" id="A0A9P4NJN3"/>
<evidence type="ECO:0000256" key="2">
    <source>
        <dbReference type="SAM" id="MobiDB-lite"/>
    </source>
</evidence>
<dbReference type="GO" id="GO:0000379">
    <property type="term" value="P:tRNA-type intron splice site recognition and cleavage"/>
    <property type="evidence" value="ECO:0007669"/>
    <property type="project" value="TreeGrafter"/>
</dbReference>
<comment type="caution">
    <text evidence="4">The sequence shown here is derived from an EMBL/GenBank/DDBJ whole genome shotgun (WGS) entry which is preliminary data.</text>
</comment>
<dbReference type="InterPro" id="IPR059049">
    <property type="entry name" value="TSEN34_N"/>
</dbReference>
<sequence length="419" mass="45610">MILYQRNFDNNLTDHGSQNRANGSAYHHNTKAMAAGSCRHTPSKGMKRYAVADASASVQAGLRLRGAPGAHPALMTAKDLDRKALERKPLPPMPPVDDGMEVHTHSQRRALIDAEDVRTPLRVLLLPRENHSSQRVGFILNLAASSSSALAVGNQVELVDLTAFPDLDPAHTPDQITALTSTPRKLRTRLPMRKFTLTNPDAIRLRGQSLREEQRRRSSLAPIPPSLNLPGNSSASDTYGSGSGATSARFGQTLEVLGYFVYGYMEAMLIRTKYHMVGTLVGTLPQATQQNIYNGVPLQFMNEEVRLLCGVSIARAEIAWALWGHYVVGMQSTQSSHDEVVASLKSSHDDILCSTKSELEQALSEAEAAHETALAKAQEEHEAAMRALLVNKTALTPTTSFALSEGFTNGLESQRCVPP</sequence>
<reference evidence="4" key="1">
    <citation type="journal article" date="2020" name="Stud. Mycol.">
        <title>101 Dothideomycetes genomes: a test case for predicting lifestyles and emergence of pathogens.</title>
        <authorList>
            <person name="Haridas S."/>
            <person name="Albert R."/>
            <person name="Binder M."/>
            <person name="Bloem J."/>
            <person name="Labutti K."/>
            <person name="Salamov A."/>
            <person name="Andreopoulos B."/>
            <person name="Baker S."/>
            <person name="Barry K."/>
            <person name="Bills G."/>
            <person name="Bluhm B."/>
            <person name="Cannon C."/>
            <person name="Castanera R."/>
            <person name="Culley D."/>
            <person name="Daum C."/>
            <person name="Ezra D."/>
            <person name="Gonzalez J."/>
            <person name="Henrissat B."/>
            <person name="Kuo A."/>
            <person name="Liang C."/>
            <person name="Lipzen A."/>
            <person name="Lutzoni F."/>
            <person name="Magnuson J."/>
            <person name="Mondo S."/>
            <person name="Nolan M."/>
            <person name="Ohm R."/>
            <person name="Pangilinan J."/>
            <person name="Park H.-J."/>
            <person name="Ramirez L."/>
            <person name="Alfaro M."/>
            <person name="Sun H."/>
            <person name="Tritt A."/>
            <person name="Yoshinaga Y."/>
            <person name="Zwiers L.-H."/>
            <person name="Turgeon B."/>
            <person name="Goodwin S."/>
            <person name="Spatafora J."/>
            <person name="Crous P."/>
            <person name="Grigoriev I."/>
        </authorList>
    </citation>
    <scope>NUCLEOTIDE SEQUENCE</scope>
    <source>
        <strain evidence="4">CBS 130266</strain>
    </source>
</reference>
<keyword evidence="1" id="KW-0456">Lyase</keyword>
<dbReference type="Pfam" id="PF26577">
    <property type="entry name" value="TSEN34_N"/>
    <property type="match status" value="1"/>
</dbReference>
<evidence type="ECO:0000259" key="3">
    <source>
        <dbReference type="Pfam" id="PF26577"/>
    </source>
</evidence>
<name>A0A9P4NJN3_9PEZI</name>
<evidence type="ECO:0000313" key="4">
    <source>
        <dbReference type="EMBL" id="KAF2424205.1"/>
    </source>
</evidence>
<dbReference type="PANTHER" id="PTHR13070">
    <property type="entry name" value="TRNA-SPLICING ENDONUCLEASE SUBUNIT SEN34-RELATED"/>
    <property type="match status" value="1"/>
</dbReference>
<dbReference type="Proteomes" id="UP000800235">
    <property type="component" value="Unassembled WGS sequence"/>
</dbReference>
<dbReference type="GO" id="GO:0000213">
    <property type="term" value="F:tRNA-intron lyase activity"/>
    <property type="evidence" value="ECO:0007669"/>
    <property type="project" value="TreeGrafter"/>
</dbReference>
<feature type="compositionally biased region" description="Polar residues" evidence="2">
    <location>
        <begin position="229"/>
        <end position="245"/>
    </location>
</feature>
<proteinExistence type="predicted"/>
<evidence type="ECO:0000313" key="5">
    <source>
        <dbReference type="Proteomes" id="UP000800235"/>
    </source>
</evidence>
<organism evidence="4 5">
    <name type="scientific">Tothia fuscella</name>
    <dbReference type="NCBI Taxonomy" id="1048955"/>
    <lineage>
        <taxon>Eukaryota</taxon>
        <taxon>Fungi</taxon>
        <taxon>Dikarya</taxon>
        <taxon>Ascomycota</taxon>
        <taxon>Pezizomycotina</taxon>
        <taxon>Dothideomycetes</taxon>
        <taxon>Pleosporomycetidae</taxon>
        <taxon>Venturiales</taxon>
        <taxon>Cylindrosympodiaceae</taxon>
        <taxon>Tothia</taxon>
    </lineage>
</organism>